<accession>A0A511Z889</accession>
<sequence>MDINDVIRTGIIDGINAHEGTVRATFPDRDDDVSTDIALMCAEQNFPRVGDSALFLFLPNGTEQGFCLGRYYHDGNTPPIPDQEVYVKKFDEDLSVQYDYRNKELTIVNAKNVVIRGDLYVGGVITSGESS</sequence>
<dbReference type="OrthoDB" id="4931325at2"/>
<evidence type="ECO:0000313" key="2">
    <source>
        <dbReference type="Proteomes" id="UP000321901"/>
    </source>
</evidence>
<comment type="caution">
    <text evidence="1">The sequence shown here is derived from an EMBL/GenBank/DDBJ whole genome shotgun (WGS) entry which is preliminary data.</text>
</comment>
<evidence type="ECO:0000313" key="1">
    <source>
        <dbReference type="EMBL" id="GEN83634.1"/>
    </source>
</evidence>
<dbReference type="Proteomes" id="UP000321901">
    <property type="component" value="Unassembled WGS sequence"/>
</dbReference>
<organism evidence="1 2">
    <name type="scientific">Sporosarcina luteola</name>
    <dbReference type="NCBI Taxonomy" id="582850"/>
    <lineage>
        <taxon>Bacteria</taxon>
        <taxon>Bacillati</taxon>
        <taxon>Bacillota</taxon>
        <taxon>Bacilli</taxon>
        <taxon>Bacillales</taxon>
        <taxon>Caryophanaceae</taxon>
        <taxon>Sporosarcina</taxon>
    </lineage>
</organism>
<reference evidence="1 2" key="1">
    <citation type="submission" date="2019-07" db="EMBL/GenBank/DDBJ databases">
        <title>Whole genome shotgun sequence of Sporosarcina luteola NBRC 105378.</title>
        <authorList>
            <person name="Hosoyama A."/>
            <person name="Uohara A."/>
            <person name="Ohji S."/>
            <person name="Ichikawa N."/>
        </authorList>
    </citation>
    <scope>NUCLEOTIDE SEQUENCE [LARGE SCALE GENOMIC DNA]</scope>
    <source>
        <strain evidence="1 2">NBRC 105378</strain>
    </source>
</reference>
<dbReference type="EMBL" id="BJYL01000024">
    <property type="protein sequence ID" value="GEN83634.1"/>
    <property type="molecule type" value="Genomic_DNA"/>
</dbReference>
<protein>
    <submittedName>
        <fullName evidence="1">Uncharacterized protein</fullName>
    </submittedName>
</protein>
<gene>
    <name evidence="1" type="ORF">SLU01_19460</name>
</gene>
<dbReference type="AlphaFoldDB" id="A0A511Z889"/>
<name>A0A511Z889_9BACL</name>
<proteinExistence type="predicted"/>
<keyword evidence="2" id="KW-1185">Reference proteome</keyword>
<dbReference type="RefSeq" id="WP_147057727.1">
    <property type="nucleotide sequence ID" value="NZ_BJYL01000024.1"/>
</dbReference>